<keyword evidence="2" id="KW-1185">Reference proteome</keyword>
<dbReference type="OrthoDB" id="2881414at2"/>
<sequence length="171" mass="20209">MKKVVFLMLVLFITMNEPIHSKAEEQEQELSAECKKMLEETKAEYINLVNNDVLSSFDLLDKEPVVYFTASELWKNEILSGKNEVFDSLKKLMTGKYRGEKRLYFFEPDPKIGYILFKDINNNNIMLTIEKESDKWILKEETVKEGREISLETAKCDEQHFMQKMFDNLYP</sequence>
<comment type="caution">
    <text evidence="1">The sequence shown here is derived from an EMBL/GenBank/DDBJ whole genome shotgun (WGS) entry which is preliminary data.</text>
</comment>
<protein>
    <submittedName>
        <fullName evidence="1">Uncharacterized protein</fullName>
    </submittedName>
</protein>
<dbReference type="RefSeq" id="WP_126409868.1">
    <property type="nucleotide sequence ID" value="NZ_RXNT01000014.1"/>
</dbReference>
<name>A0A431VZQ7_9BACI</name>
<dbReference type="EMBL" id="RXNT01000014">
    <property type="protein sequence ID" value="RTR28771.1"/>
    <property type="molecule type" value="Genomic_DNA"/>
</dbReference>
<evidence type="ECO:0000313" key="2">
    <source>
        <dbReference type="Proteomes" id="UP000271374"/>
    </source>
</evidence>
<proteinExistence type="predicted"/>
<accession>A0A431VZQ7</accession>
<dbReference type="Proteomes" id="UP000271374">
    <property type="component" value="Unassembled WGS sequence"/>
</dbReference>
<organism evidence="1 2">
    <name type="scientific">Bacillus yapensis</name>
    <dbReference type="NCBI Taxonomy" id="2492960"/>
    <lineage>
        <taxon>Bacteria</taxon>
        <taxon>Bacillati</taxon>
        <taxon>Bacillota</taxon>
        <taxon>Bacilli</taxon>
        <taxon>Bacillales</taxon>
        <taxon>Bacillaceae</taxon>
        <taxon>Bacillus</taxon>
    </lineage>
</organism>
<dbReference type="AlphaFoldDB" id="A0A431VZQ7"/>
<gene>
    <name evidence="1" type="ORF">EKG37_16255</name>
</gene>
<reference evidence="1 2" key="1">
    <citation type="submission" date="2018-12" db="EMBL/GenBank/DDBJ databases">
        <title>Bacillus yapensis draft genome sequence.</title>
        <authorList>
            <person name="Yu L."/>
            <person name="Xu X."/>
            <person name="Tang X."/>
        </authorList>
    </citation>
    <scope>NUCLEOTIDE SEQUENCE [LARGE SCALE GENOMIC DNA]</scope>
    <source>
        <strain evidence="1 2">XXST-01</strain>
    </source>
</reference>
<evidence type="ECO:0000313" key="1">
    <source>
        <dbReference type="EMBL" id="RTR28771.1"/>
    </source>
</evidence>